<dbReference type="OrthoDB" id="1715602at2759"/>
<accession>A0A2H3DUW7</accession>
<reference evidence="2" key="1">
    <citation type="journal article" date="2017" name="Nat. Ecol. Evol.">
        <title>Genome expansion and lineage-specific genetic innovations in the forest pathogenic fungi Armillaria.</title>
        <authorList>
            <person name="Sipos G."/>
            <person name="Prasanna A.N."/>
            <person name="Walter M.C."/>
            <person name="O'Connor E."/>
            <person name="Balint B."/>
            <person name="Krizsan K."/>
            <person name="Kiss B."/>
            <person name="Hess J."/>
            <person name="Varga T."/>
            <person name="Slot J."/>
            <person name="Riley R."/>
            <person name="Boka B."/>
            <person name="Rigling D."/>
            <person name="Barry K."/>
            <person name="Lee J."/>
            <person name="Mihaltcheva S."/>
            <person name="LaButti K."/>
            <person name="Lipzen A."/>
            <person name="Waldron R."/>
            <person name="Moloney N.M."/>
            <person name="Sperisen C."/>
            <person name="Kredics L."/>
            <person name="Vagvoelgyi C."/>
            <person name="Patrignani A."/>
            <person name="Fitzpatrick D."/>
            <person name="Nagy I."/>
            <person name="Doyle S."/>
            <person name="Anderson J.B."/>
            <person name="Grigoriev I.V."/>
            <person name="Gueldener U."/>
            <person name="Muensterkoetter M."/>
            <person name="Nagy L.G."/>
        </authorList>
    </citation>
    <scope>NUCLEOTIDE SEQUENCE [LARGE SCALE GENOMIC DNA]</scope>
    <source>
        <strain evidence="2">Ar21-2</strain>
    </source>
</reference>
<evidence type="ECO:0000313" key="2">
    <source>
        <dbReference type="Proteomes" id="UP000217790"/>
    </source>
</evidence>
<name>A0A2H3DUW7_ARMGA</name>
<dbReference type="EMBL" id="KZ293662">
    <property type="protein sequence ID" value="PBK91246.1"/>
    <property type="molecule type" value="Genomic_DNA"/>
</dbReference>
<protein>
    <submittedName>
        <fullName evidence="1">Uncharacterized protein</fullName>
    </submittedName>
</protein>
<dbReference type="AlphaFoldDB" id="A0A2H3DUW7"/>
<sequence length="54" mass="6071">MSVNVSGDWSCLGFIEDKNVLVIAHLPEVPEEEGNKEWDILMPDGWDIISVKTN</sequence>
<keyword evidence="2" id="KW-1185">Reference proteome</keyword>
<organism evidence="1 2">
    <name type="scientific">Armillaria gallica</name>
    <name type="common">Bulbous honey fungus</name>
    <name type="synonym">Armillaria bulbosa</name>
    <dbReference type="NCBI Taxonomy" id="47427"/>
    <lineage>
        <taxon>Eukaryota</taxon>
        <taxon>Fungi</taxon>
        <taxon>Dikarya</taxon>
        <taxon>Basidiomycota</taxon>
        <taxon>Agaricomycotina</taxon>
        <taxon>Agaricomycetes</taxon>
        <taxon>Agaricomycetidae</taxon>
        <taxon>Agaricales</taxon>
        <taxon>Marasmiineae</taxon>
        <taxon>Physalacriaceae</taxon>
        <taxon>Armillaria</taxon>
    </lineage>
</organism>
<dbReference type="Proteomes" id="UP000217790">
    <property type="component" value="Unassembled WGS sequence"/>
</dbReference>
<dbReference type="OMA" id="KEWDILM"/>
<dbReference type="InParanoid" id="A0A2H3DUW7"/>
<evidence type="ECO:0000313" key="1">
    <source>
        <dbReference type="EMBL" id="PBK91246.1"/>
    </source>
</evidence>
<gene>
    <name evidence="1" type="ORF">ARMGADRAFT_932814</name>
</gene>
<proteinExistence type="predicted"/>